<feature type="chain" id="PRO_5039506631" evidence="1">
    <location>
        <begin position="24"/>
        <end position="413"/>
    </location>
</feature>
<sequence length="413" mass="46550">MAPSSWLPLFFLALYQLALPVEAAAKASPVVGNICRVDDAELFHVYYGQSFKVIKNSIDGKSYLLMQSNSRMAARTKYCTGRIKSFVVPLSNYSVDTTNLPGTLMLVSHWTFAVSFFELLGLLDNFKAMTSDQITSECVLKLLVTGSIQLVNKKDMQQLLQFTAHFISNVEEEQACNFAAFVPLDERTPLQRAEWIKYLATFTNSEVRANSVYDAVKANYICLTKVAASLMTKFKPIVAWVEYNQGAWSFAKESYKLQYVRDAGGENIDDTVSDNSYNISDPDDMDNFHAILCTVDVVIDQTNALDPAEYKLSTFLENMDTGDSSRFGFLTNQRLWRYDKRVYDSIIVDWFDGAISQPQLVLADLMEAFFPTGNYNTTYFRNLAKDEGVITINPELCDRSPSTPMDPTIVPCQ</sequence>
<evidence type="ECO:0000256" key="1">
    <source>
        <dbReference type="SAM" id="SignalP"/>
    </source>
</evidence>
<dbReference type="AlphaFoldDB" id="A0A9E7JWX3"/>
<dbReference type="EMBL" id="CP097506">
    <property type="protein sequence ID" value="URD95341.1"/>
    <property type="molecule type" value="Genomic_DNA"/>
</dbReference>
<dbReference type="PANTHER" id="PTHR38360">
    <property type="entry name" value="OS03G0120000 PROTEIN"/>
    <property type="match status" value="1"/>
</dbReference>
<dbReference type="PANTHER" id="PTHR38360:SF1">
    <property type="entry name" value="F12P19.7"/>
    <property type="match status" value="1"/>
</dbReference>
<evidence type="ECO:0000313" key="2">
    <source>
        <dbReference type="EMBL" id="URD95341.1"/>
    </source>
</evidence>
<name>A0A9E7JWX3_9LILI</name>
<keyword evidence="3" id="KW-1185">Reference proteome</keyword>
<keyword evidence="1" id="KW-0732">Signal</keyword>
<feature type="signal peptide" evidence="1">
    <location>
        <begin position="1"/>
        <end position="23"/>
    </location>
</feature>
<protein>
    <submittedName>
        <fullName evidence="2">Uncharacterized protein</fullName>
    </submittedName>
</protein>
<dbReference type="Proteomes" id="UP001055439">
    <property type="component" value="Chromosome 4"/>
</dbReference>
<proteinExistence type="predicted"/>
<evidence type="ECO:0000313" key="3">
    <source>
        <dbReference type="Proteomes" id="UP001055439"/>
    </source>
</evidence>
<organism evidence="2 3">
    <name type="scientific">Musa troglodytarum</name>
    <name type="common">fe'i banana</name>
    <dbReference type="NCBI Taxonomy" id="320322"/>
    <lineage>
        <taxon>Eukaryota</taxon>
        <taxon>Viridiplantae</taxon>
        <taxon>Streptophyta</taxon>
        <taxon>Embryophyta</taxon>
        <taxon>Tracheophyta</taxon>
        <taxon>Spermatophyta</taxon>
        <taxon>Magnoliopsida</taxon>
        <taxon>Liliopsida</taxon>
        <taxon>Zingiberales</taxon>
        <taxon>Musaceae</taxon>
        <taxon>Musa</taxon>
    </lineage>
</organism>
<reference evidence="2" key="1">
    <citation type="submission" date="2022-05" db="EMBL/GenBank/DDBJ databases">
        <title>The Musa troglodytarum L. genome provides insights into the mechanism of non-climacteric behaviour and enrichment of carotenoids.</title>
        <authorList>
            <person name="Wang J."/>
        </authorList>
    </citation>
    <scope>NUCLEOTIDE SEQUENCE</scope>
    <source>
        <tissue evidence="2">Leaf</tissue>
    </source>
</reference>
<dbReference type="SUPFAM" id="SSF53807">
    <property type="entry name" value="Helical backbone' metal receptor"/>
    <property type="match status" value="1"/>
</dbReference>
<dbReference type="OrthoDB" id="409848at2759"/>
<accession>A0A9E7JWX3</accession>
<gene>
    <name evidence="2" type="ORF">MUK42_29141</name>
</gene>